<dbReference type="Proteomes" id="UP000030445">
    <property type="component" value="Unassembled WGS sequence"/>
</dbReference>
<comment type="caution">
    <text evidence="8">The sequence shown here is derived from an EMBL/GenBank/DDBJ whole genome shotgun (WGS) entry which is preliminary data.</text>
</comment>
<keyword evidence="3" id="KW-0233">DNA recombination</keyword>
<evidence type="ECO:0000256" key="3">
    <source>
        <dbReference type="ARBA" id="ARBA00023172"/>
    </source>
</evidence>
<dbReference type="InterPro" id="IPR050639">
    <property type="entry name" value="SSR_resolvase"/>
</dbReference>
<dbReference type="GO" id="GO:0015074">
    <property type="term" value="P:DNA integration"/>
    <property type="evidence" value="ECO:0007669"/>
    <property type="project" value="UniProtKB-KW"/>
</dbReference>
<evidence type="ECO:0000256" key="2">
    <source>
        <dbReference type="ARBA" id="ARBA00023125"/>
    </source>
</evidence>
<dbReference type="PANTHER" id="PTHR30461">
    <property type="entry name" value="DNA-INVERTASE FROM LAMBDOID PROPHAGE"/>
    <property type="match status" value="1"/>
</dbReference>
<dbReference type="InterPro" id="IPR038109">
    <property type="entry name" value="DNA_bind_recomb_sf"/>
</dbReference>
<organism evidence="8 9">
    <name type="scientific">Prochlorococcus marinus str. MIT 9302</name>
    <dbReference type="NCBI Taxonomy" id="74545"/>
    <lineage>
        <taxon>Bacteria</taxon>
        <taxon>Bacillati</taxon>
        <taxon>Cyanobacteriota</taxon>
        <taxon>Cyanophyceae</taxon>
        <taxon>Synechococcales</taxon>
        <taxon>Prochlorococcaceae</taxon>
        <taxon>Prochlorococcus</taxon>
    </lineage>
</organism>
<dbReference type="RefSeq" id="WP_032526957.1">
    <property type="nucleotide sequence ID" value="NZ_CP138951.1"/>
</dbReference>
<feature type="domain" description="Recombinase" evidence="7">
    <location>
        <begin position="200"/>
        <end position="309"/>
    </location>
</feature>
<accession>A0A0A2AB28</accession>
<dbReference type="CDD" id="cd00338">
    <property type="entry name" value="Ser_Recombinase"/>
    <property type="match status" value="1"/>
</dbReference>
<evidence type="ECO:0000313" key="9">
    <source>
        <dbReference type="Proteomes" id="UP000030445"/>
    </source>
</evidence>
<dbReference type="GO" id="GO:0003677">
    <property type="term" value="F:DNA binding"/>
    <property type="evidence" value="ECO:0007669"/>
    <property type="project" value="UniProtKB-KW"/>
</dbReference>
<evidence type="ECO:0000259" key="6">
    <source>
        <dbReference type="PROSITE" id="PS51736"/>
    </source>
</evidence>
<feature type="coiled-coil region" evidence="5">
    <location>
        <begin position="430"/>
        <end position="493"/>
    </location>
</feature>
<dbReference type="InterPro" id="IPR006119">
    <property type="entry name" value="Resolv_N"/>
</dbReference>
<dbReference type="PROSITE" id="PS00397">
    <property type="entry name" value="RECOMBINASES_1"/>
    <property type="match status" value="1"/>
</dbReference>
<keyword evidence="5" id="KW-0175">Coiled coil</keyword>
<keyword evidence="1" id="KW-0229">DNA integration</keyword>
<feature type="active site" description="O-(5'-phospho-DNA)-serine intermediate" evidence="4">
    <location>
        <position position="30"/>
    </location>
</feature>
<evidence type="ECO:0000313" key="8">
    <source>
        <dbReference type="EMBL" id="KGF97608.1"/>
    </source>
</evidence>
<evidence type="ECO:0000256" key="5">
    <source>
        <dbReference type="SAM" id="Coils"/>
    </source>
</evidence>
<feature type="domain" description="Resolvase/invertase-type recombinase catalytic" evidence="6">
    <location>
        <begin position="22"/>
        <end position="182"/>
    </location>
</feature>
<dbReference type="Pfam" id="PF07508">
    <property type="entry name" value="Recombinase"/>
    <property type="match status" value="1"/>
</dbReference>
<dbReference type="InterPro" id="IPR036162">
    <property type="entry name" value="Resolvase-like_N_sf"/>
</dbReference>
<dbReference type="PROSITE" id="PS51737">
    <property type="entry name" value="RECOMBINASE_DNA_BIND"/>
    <property type="match status" value="1"/>
</dbReference>
<dbReference type="PANTHER" id="PTHR30461:SF2">
    <property type="entry name" value="SERINE RECOMBINASE PINE-RELATED"/>
    <property type="match status" value="1"/>
</dbReference>
<proteinExistence type="predicted"/>
<dbReference type="EMBL" id="JNAM01000010">
    <property type="protein sequence ID" value="KGF97608.1"/>
    <property type="molecule type" value="Genomic_DNA"/>
</dbReference>
<dbReference type="SMART" id="SM00857">
    <property type="entry name" value="Resolvase"/>
    <property type="match status" value="1"/>
</dbReference>
<protein>
    <submittedName>
        <fullName evidence="8">Site-specific recombinase</fullName>
    </submittedName>
</protein>
<keyword evidence="2" id="KW-0238">DNA-binding</keyword>
<dbReference type="InterPro" id="IPR011109">
    <property type="entry name" value="DNA_bind_recombinase_dom"/>
</dbReference>
<dbReference type="OrthoDB" id="9797501at2"/>
<dbReference type="Gene3D" id="3.90.1750.20">
    <property type="entry name" value="Putative Large Serine Recombinase, Chain B, Domain 2"/>
    <property type="match status" value="1"/>
</dbReference>
<dbReference type="Gene3D" id="3.40.50.1390">
    <property type="entry name" value="Resolvase, N-terminal catalytic domain"/>
    <property type="match status" value="1"/>
</dbReference>
<dbReference type="STRING" id="74545.EU96_1322"/>
<sequence>MAQSLVKPSVSKSKAIKVAVKYSLSYVRVSTKDQLDGSGIKRQEKAYQDWLKKNNDYENLDEFKDLGLSGRGKNSKAGALNKIIEKAEKGEIPFGTCLVVESMSRLSREIPKNSLELLLRIFNSGLTIAFTEYGGKVFDGKGNDPAWFQLLGGMMQASIEWQTKQERIVGSFDAVQENLENGKLDHFKGREKGTKHGLYPFWLNFDEKRKQFIVLEEEAEIVRKIFTMAETMGVKKIERTLKDQGIKNPIGFKTEWFTRNVIRHCILENRVVLGEKVFRGKTYFGIYPAIITPEQFNLVQKAKQARVTNTVPQSAHHKVVNLFQGSIFCGHCGGRIEVVGVKRLVCKEFNVKNSPKIEVEYFSLHCSVGRNQTSNICSVTNAATYKQLHNGIDNELAILEKIQNFRWAEFFTDEKHENDIQVEKDKRTRYLNERNKVSNQIEKYKTAEEQYFEQGEILPQNLREKKNQAIEKYDELTEKYNRANLDIQNLKRKKTGKSLEDDIKKRVKNFINKGRFDVQERFKFNSWLKEMGMAIQVDIYKQKQTRKTPHKNYAFHVGIGMFDFITGKYRGLDQSIEDLVALGVDKKQVLESEEKRLEDYKKMSLEEGYDVRFPRGKK</sequence>
<evidence type="ECO:0000256" key="1">
    <source>
        <dbReference type="ARBA" id="ARBA00022908"/>
    </source>
</evidence>
<dbReference type="SUPFAM" id="SSF53041">
    <property type="entry name" value="Resolvase-like"/>
    <property type="match status" value="1"/>
</dbReference>
<dbReference type="InterPro" id="IPR006118">
    <property type="entry name" value="Recombinase_CS"/>
</dbReference>
<reference evidence="9" key="1">
    <citation type="journal article" date="2014" name="Sci. Data">
        <title>Genomes of diverse isolates of the marine cyanobacterium Prochlorococcus.</title>
        <authorList>
            <person name="Biller S."/>
            <person name="Berube P."/>
            <person name="Thompson J."/>
            <person name="Kelly L."/>
            <person name="Roggensack S."/>
            <person name="Awad L."/>
            <person name="Roache-Johnson K."/>
            <person name="Ding H."/>
            <person name="Giovannoni S.J."/>
            <person name="Moore L.R."/>
            <person name="Chisholm S.W."/>
        </authorList>
    </citation>
    <scope>NUCLEOTIDE SEQUENCE [LARGE SCALE GENOMIC DNA]</scope>
    <source>
        <strain evidence="9">MIT 9302</strain>
    </source>
</reference>
<dbReference type="eggNOG" id="COG1961">
    <property type="taxonomic scope" value="Bacteria"/>
</dbReference>
<name>A0A0A2AB28_PROMR</name>
<dbReference type="Pfam" id="PF00239">
    <property type="entry name" value="Resolvase"/>
    <property type="match status" value="1"/>
</dbReference>
<evidence type="ECO:0000256" key="4">
    <source>
        <dbReference type="PROSITE-ProRule" id="PRU10137"/>
    </source>
</evidence>
<dbReference type="PROSITE" id="PS51736">
    <property type="entry name" value="RECOMBINASES_3"/>
    <property type="match status" value="1"/>
</dbReference>
<dbReference type="AlphaFoldDB" id="A0A0A2AB28"/>
<gene>
    <name evidence="8" type="ORF">EU96_1322</name>
</gene>
<evidence type="ECO:0000259" key="7">
    <source>
        <dbReference type="PROSITE" id="PS51737"/>
    </source>
</evidence>
<dbReference type="GO" id="GO:0000150">
    <property type="term" value="F:DNA strand exchange activity"/>
    <property type="evidence" value="ECO:0007669"/>
    <property type="project" value="InterPro"/>
</dbReference>